<dbReference type="InParanoid" id="A0A409XPR7"/>
<accession>A0A409XPR7</accession>
<dbReference type="EMBL" id="NHYD01000994">
    <property type="protein sequence ID" value="PPQ92720.1"/>
    <property type="molecule type" value="Genomic_DNA"/>
</dbReference>
<evidence type="ECO:0000313" key="3">
    <source>
        <dbReference type="Proteomes" id="UP000283269"/>
    </source>
</evidence>
<proteinExistence type="predicted"/>
<dbReference type="AlphaFoldDB" id="A0A409XPR7"/>
<feature type="region of interest" description="Disordered" evidence="1">
    <location>
        <begin position="147"/>
        <end position="177"/>
    </location>
</feature>
<comment type="caution">
    <text evidence="2">The sequence shown here is derived from an EMBL/GenBank/DDBJ whole genome shotgun (WGS) entry which is preliminary data.</text>
</comment>
<reference evidence="2 3" key="1">
    <citation type="journal article" date="2018" name="Evol. Lett.">
        <title>Horizontal gene cluster transfer increased hallucinogenic mushroom diversity.</title>
        <authorList>
            <person name="Reynolds H.T."/>
            <person name="Vijayakumar V."/>
            <person name="Gluck-Thaler E."/>
            <person name="Korotkin H.B."/>
            <person name="Matheny P.B."/>
            <person name="Slot J.C."/>
        </authorList>
    </citation>
    <scope>NUCLEOTIDE SEQUENCE [LARGE SCALE GENOMIC DNA]</scope>
    <source>
        <strain evidence="2 3">2631</strain>
    </source>
</reference>
<feature type="compositionally biased region" description="Low complexity" evidence="1">
    <location>
        <begin position="245"/>
        <end position="263"/>
    </location>
</feature>
<organism evidence="2 3">
    <name type="scientific">Psilocybe cyanescens</name>
    <dbReference type="NCBI Taxonomy" id="93625"/>
    <lineage>
        <taxon>Eukaryota</taxon>
        <taxon>Fungi</taxon>
        <taxon>Dikarya</taxon>
        <taxon>Basidiomycota</taxon>
        <taxon>Agaricomycotina</taxon>
        <taxon>Agaricomycetes</taxon>
        <taxon>Agaricomycetidae</taxon>
        <taxon>Agaricales</taxon>
        <taxon>Agaricineae</taxon>
        <taxon>Strophariaceae</taxon>
        <taxon>Psilocybe</taxon>
    </lineage>
</organism>
<name>A0A409XPR7_PSICY</name>
<feature type="region of interest" description="Disordered" evidence="1">
    <location>
        <begin position="239"/>
        <end position="269"/>
    </location>
</feature>
<dbReference type="Proteomes" id="UP000283269">
    <property type="component" value="Unassembled WGS sequence"/>
</dbReference>
<sequence>MPKISSTPSARPSCSYNSLLRTALQQSQINAIYAFLETQPVWNGKDTKDIYSINQAALWLNDALLRRDHKLVIERPKVDVFETRGRTIYDAKPIDFDTPLPQTQHSPVRSLMQIIKNLDKLVPETHIHPVQNAPEPVTPPKRVRVEARAKHRRRRMPTPELCLDDMTSSPSLSRSKRSGPELQTLFLAITKGAKRFVPECITPNPIYCRLQKAEFIPESPKRRTSIPNSPEYCILDDSPDRRSWSRSSTPSLSWSVSSANSSPESDRTIDWDEECSGPELIAIEPINFQPEGADAAEYTRLERFSSGKIVEAESFDDSFYQFFELFVNTEECH</sequence>
<evidence type="ECO:0000256" key="1">
    <source>
        <dbReference type="SAM" id="MobiDB-lite"/>
    </source>
</evidence>
<evidence type="ECO:0000313" key="2">
    <source>
        <dbReference type="EMBL" id="PPQ92720.1"/>
    </source>
</evidence>
<keyword evidence="3" id="KW-1185">Reference proteome</keyword>
<protein>
    <submittedName>
        <fullName evidence="2">Uncharacterized protein</fullName>
    </submittedName>
</protein>
<gene>
    <name evidence="2" type="ORF">CVT25_014027</name>
</gene>